<dbReference type="InterPro" id="IPR011993">
    <property type="entry name" value="PH-like_dom_sf"/>
</dbReference>
<proteinExistence type="predicted"/>
<dbReference type="Pfam" id="PF00169">
    <property type="entry name" value="PH"/>
    <property type="match status" value="1"/>
</dbReference>
<comment type="caution">
    <text evidence="4">The sequence shown here is derived from an EMBL/GenBank/DDBJ whole genome shotgun (WGS) entry which is preliminary data.</text>
</comment>
<dbReference type="Gene3D" id="2.30.29.30">
    <property type="entry name" value="Pleckstrin-homology domain (PH domain)/Phosphotyrosine-binding domain (PTB)"/>
    <property type="match status" value="1"/>
</dbReference>
<protein>
    <recommendedName>
        <fullName evidence="3">PH domain-containing protein</fullName>
    </recommendedName>
</protein>
<dbReference type="InterPro" id="IPR001849">
    <property type="entry name" value="PH_domain"/>
</dbReference>
<dbReference type="PANTHER" id="PTHR17271">
    <property type="entry name" value="PLECKSTRIN HOMOLOGY PH DOMAIN-CONTAINING PROTEIN"/>
    <property type="match status" value="1"/>
</dbReference>
<feature type="non-terminal residue" evidence="4">
    <location>
        <position position="1"/>
    </location>
</feature>
<feature type="compositionally biased region" description="Basic residues" evidence="2">
    <location>
        <begin position="437"/>
        <end position="450"/>
    </location>
</feature>
<dbReference type="CDD" id="cd13275">
    <property type="entry name" value="PH_M-RIP"/>
    <property type="match status" value="1"/>
</dbReference>
<sequence length="593" mass="66846">CLISNIFSQMGRHKRNATFPGGQASTSILQQPPSIRAATPSDSRPRFNSCHTEPSSLRHSPSPSWLPVEAEAFPTRDVTTPTESQSPTELPASVPVETHKAYRDQPASSASPPTRDKIQSEEKIRTRRVANREKRGVKTGRSFSEDFSGMLPTWRDRNKTETPSNHHDARRILLDEYTSECDKQRDEKLKDIAESLTRPRYRRNNQSCNSPLITHVDQIDGSGDKLVRGDPDGCGLDISTHRYSPSSELRVDLPAEDLLNIKKGWLMKQGLNKEWNKHWFVLRGAALMYYRDPTAEDKGILDGVIDLNGVNSISEVQVARNYGFQTLTWDDRRYVLSAVTAGIRANWMSALRKAAGLQEPPVDRTLSVGQLDREPSIVPSASLTPRSILFSSDEEYRTASEGGRRESEDWGEPLTPLPPSPPLNRTPISRVKEKARSRSNSRSRVYKRSRSSPPSSRRSTLDSVRADDLLLACCGELPESDAEESVGMESVKSSLYDTDNQSSEMEDLRRQLNVALCEVSNAEKELLKLRQCKSDTTTLEQQLKEVMKTLEHTEEELRQKTKDAAEAEALRKRKIDKNSKDKLWDNITNIFQC</sequence>
<dbReference type="SMART" id="SM00233">
    <property type="entry name" value="PH"/>
    <property type="match status" value="1"/>
</dbReference>
<keyword evidence="5" id="KW-1185">Reference proteome</keyword>
<evidence type="ECO:0000313" key="4">
    <source>
        <dbReference type="EMBL" id="KAJ9588156.1"/>
    </source>
</evidence>
<dbReference type="SUPFAM" id="SSF50729">
    <property type="entry name" value="PH domain-like"/>
    <property type="match status" value="1"/>
</dbReference>
<accession>A0AAD7ZWW4</accession>
<reference evidence="4" key="1">
    <citation type="journal article" date="2023" name="IScience">
        <title>Live-bearing cockroach genome reveals convergent evolutionary mechanisms linked to viviparity in insects and beyond.</title>
        <authorList>
            <person name="Fouks B."/>
            <person name="Harrison M.C."/>
            <person name="Mikhailova A.A."/>
            <person name="Marchal E."/>
            <person name="English S."/>
            <person name="Carruthers M."/>
            <person name="Jennings E.C."/>
            <person name="Chiamaka E.L."/>
            <person name="Frigard R.A."/>
            <person name="Pippel M."/>
            <person name="Attardo G.M."/>
            <person name="Benoit J.B."/>
            <person name="Bornberg-Bauer E."/>
            <person name="Tobe S.S."/>
        </authorList>
    </citation>
    <scope>NUCLEOTIDE SEQUENCE</scope>
    <source>
        <strain evidence="4">Stay&amp;Tobe</strain>
    </source>
</reference>
<feature type="domain" description="PH" evidence="3">
    <location>
        <begin position="259"/>
        <end position="356"/>
    </location>
</feature>
<feature type="compositionally biased region" description="Basic and acidic residues" evidence="2">
    <location>
        <begin position="394"/>
        <end position="408"/>
    </location>
</feature>
<feature type="compositionally biased region" description="Polar residues" evidence="2">
    <location>
        <begin position="49"/>
        <end position="63"/>
    </location>
</feature>
<keyword evidence="1" id="KW-0175">Coiled coil</keyword>
<dbReference type="GO" id="GO:0015629">
    <property type="term" value="C:actin cytoskeleton"/>
    <property type="evidence" value="ECO:0007669"/>
    <property type="project" value="TreeGrafter"/>
</dbReference>
<feature type="region of interest" description="Disordered" evidence="2">
    <location>
        <begin position="14"/>
        <end position="121"/>
    </location>
</feature>
<feature type="compositionally biased region" description="Polar residues" evidence="2">
    <location>
        <begin position="77"/>
        <end position="88"/>
    </location>
</feature>
<evidence type="ECO:0000259" key="3">
    <source>
        <dbReference type="PROSITE" id="PS50003"/>
    </source>
</evidence>
<dbReference type="AlphaFoldDB" id="A0AAD7ZWW4"/>
<dbReference type="InterPro" id="IPR039597">
    <property type="entry name" value="M-RIP_PH"/>
</dbReference>
<dbReference type="Proteomes" id="UP001233999">
    <property type="component" value="Unassembled WGS sequence"/>
</dbReference>
<feature type="non-terminal residue" evidence="4">
    <location>
        <position position="593"/>
    </location>
</feature>
<feature type="compositionally biased region" description="Pro residues" evidence="2">
    <location>
        <begin position="415"/>
        <end position="424"/>
    </location>
</feature>
<name>A0AAD7ZWW4_DIPPU</name>
<gene>
    <name evidence="4" type="ORF">L9F63_018481</name>
</gene>
<feature type="compositionally biased region" description="Polar residues" evidence="2">
    <location>
        <begin position="23"/>
        <end position="33"/>
    </location>
</feature>
<dbReference type="GO" id="GO:0051015">
    <property type="term" value="F:actin filament binding"/>
    <property type="evidence" value="ECO:0007669"/>
    <property type="project" value="TreeGrafter"/>
</dbReference>
<dbReference type="InterPro" id="IPR052223">
    <property type="entry name" value="Actin_Cytoskeleton_Reg"/>
</dbReference>
<feature type="coiled-coil region" evidence="1">
    <location>
        <begin position="505"/>
        <end position="570"/>
    </location>
</feature>
<evidence type="ECO:0000256" key="2">
    <source>
        <dbReference type="SAM" id="MobiDB-lite"/>
    </source>
</evidence>
<dbReference type="PROSITE" id="PS50003">
    <property type="entry name" value="PH_DOMAIN"/>
    <property type="match status" value="1"/>
</dbReference>
<dbReference type="EMBL" id="JASPKZ010005708">
    <property type="protein sequence ID" value="KAJ9588156.1"/>
    <property type="molecule type" value="Genomic_DNA"/>
</dbReference>
<organism evidence="4 5">
    <name type="scientific">Diploptera punctata</name>
    <name type="common">Pacific beetle cockroach</name>
    <dbReference type="NCBI Taxonomy" id="6984"/>
    <lineage>
        <taxon>Eukaryota</taxon>
        <taxon>Metazoa</taxon>
        <taxon>Ecdysozoa</taxon>
        <taxon>Arthropoda</taxon>
        <taxon>Hexapoda</taxon>
        <taxon>Insecta</taxon>
        <taxon>Pterygota</taxon>
        <taxon>Neoptera</taxon>
        <taxon>Polyneoptera</taxon>
        <taxon>Dictyoptera</taxon>
        <taxon>Blattodea</taxon>
        <taxon>Blaberoidea</taxon>
        <taxon>Blaberidae</taxon>
        <taxon>Diplopterinae</taxon>
        <taxon>Diploptera</taxon>
    </lineage>
</organism>
<dbReference type="PANTHER" id="PTHR17271:SF1">
    <property type="entry name" value="PROTEIN OUTSPREAD"/>
    <property type="match status" value="1"/>
</dbReference>
<feature type="region of interest" description="Disordered" evidence="2">
    <location>
        <begin position="392"/>
        <end position="462"/>
    </location>
</feature>
<evidence type="ECO:0000313" key="5">
    <source>
        <dbReference type="Proteomes" id="UP001233999"/>
    </source>
</evidence>
<evidence type="ECO:0000256" key="1">
    <source>
        <dbReference type="SAM" id="Coils"/>
    </source>
</evidence>
<reference evidence="4" key="2">
    <citation type="submission" date="2023-05" db="EMBL/GenBank/DDBJ databases">
        <authorList>
            <person name="Fouks B."/>
        </authorList>
    </citation>
    <scope>NUCLEOTIDE SEQUENCE</scope>
    <source>
        <strain evidence="4">Stay&amp;Tobe</strain>
        <tissue evidence="4">Testes</tissue>
    </source>
</reference>